<evidence type="ECO:0000256" key="4">
    <source>
        <dbReference type="SAM" id="MobiDB-lite"/>
    </source>
</evidence>
<name>A0AA88GN66_NAELO</name>
<dbReference type="InterPro" id="IPR013868">
    <property type="entry name" value="Cut8/Sts1_fam"/>
</dbReference>
<keyword evidence="3" id="KW-0539">Nucleus</keyword>
<dbReference type="PANTHER" id="PTHR28032:SF1">
    <property type="entry name" value="FI02826P"/>
    <property type="match status" value="1"/>
</dbReference>
<dbReference type="Pfam" id="PF08559">
    <property type="entry name" value="Cut8"/>
    <property type="match status" value="1"/>
</dbReference>
<dbReference type="RefSeq" id="XP_044546635.1">
    <property type="nucleotide sequence ID" value="XM_044697486.1"/>
</dbReference>
<feature type="compositionally biased region" description="Polar residues" evidence="4">
    <location>
        <begin position="1"/>
        <end position="16"/>
    </location>
</feature>
<dbReference type="GO" id="GO:0031965">
    <property type="term" value="C:nuclear membrane"/>
    <property type="evidence" value="ECO:0007669"/>
    <property type="project" value="TreeGrafter"/>
</dbReference>
<dbReference type="GO" id="GO:0071630">
    <property type="term" value="P:nuclear protein quality control by the ubiquitin-proteasome system"/>
    <property type="evidence" value="ECO:0007669"/>
    <property type="project" value="InterPro"/>
</dbReference>
<dbReference type="InterPro" id="IPR038422">
    <property type="entry name" value="Cut8/Sts1_sf"/>
</dbReference>
<dbReference type="Proteomes" id="UP000816034">
    <property type="component" value="Unassembled WGS sequence"/>
</dbReference>
<protein>
    <submittedName>
        <fullName evidence="5">Uncharacterized protein</fullName>
    </submittedName>
</protein>
<gene>
    <name evidence="5" type="ORF">C9374_007512</name>
</gene>
<dbReference type="EMBL" id="PYSW02000029">
    <property type="protein sequence ID" value="KAG2379373.1"/>
    <property type="molecule type" value="Genomic_DNA"/>
</dbReference>
<dbReference type="Gene3D" id="1.20.58.1590">
    <property type="entry name" value="Tethering factor for nuclear proteasome Cut8/Sts1"/>
    <property type="match status" value="1"/>
</dbReference>
<evidence type="ECO:0000313" key="5">
    <source>
        <dbReference type="EMBL" id="KAG2379373.1"/>
    </source>
</evidence>
<comment type="similarity">
    <text evidence="2">Belongs to the cut8/STS1 family.</text>
</comment>
<organism evidence="5 6">
    <name type="scientific">Naegleria lovaniensis</name>
    <name type="common">Amoeba</name>
    <dbReference type="NCBI Taxonomy" id="51637"/>
    <lineage>
        <taxon>Eukaryota</taxon>
        <taxon>Discoba</taxon>
        <taxon>Heterolobosea</taxon>
        <taxon>Tetramitia</taxon>
        <taxon>Eutetramitia</taxon>
        <taxon>Vahlkampfiidae</taxon>
        <taxon>Naegleria</taxon>
    </lineage>
</organism>
<evidence type="ECO:0000313" key="6">
    <source>
        <dbReference type="Proteomes" id="UP000816034"/>
    </source>
</evidence>
<evidence type="ECO:0000256" key="3">
    <source>
        <dbReference type="ARBA" id="ARBA00023242"/>
    </source>
</evidence>
<accession>A0AA88GN66</accession>
<proteinExistence type="inferred from homology"/>
<dbReference type="GeneID" id="68099966"/>
<comment type="caution">
    <text evidence="5">The sequence shown here is derived from an EMBL/GenBank/DDBJ whole genome shotgun (WGS) entry which is preliminary data.</text>
</comment>
<dbReference type="AlphaFoldDB" id="A0AA88GN66"/>
<dbReference type="GO" id="GO:0031144">
    <property type="term" value="P:proteasome localization"/>
    <property type="evidence" value="ECO:0007669"/>
    <property type="project" value="InterPro"/>
</dbReference>
<sequence>MSDASASSSTPTQPEVESSPAKKRKSTSAASGSSAKKKTKQVNLAKKLHSLEKEQIIVLITEQLPHRFPEKYGEIEADVLTVCPDQNINNVVNELNILHRNIQKAFPRAKYGSNRDDYAFKRVKPCLTAFKKGVSEKIKEVKDGQNWHLMCDFLNKLLKLVEDLPDFDTAKNNKTKTALFKQCATNYEAMLKARDCDLSGDELDSISAAITDSGQNTNSDFADVIERLKKKKEALEK</sequence>
<comment type="subcellular location">
    <subcellularLocation>
        <location evidence="1">Nucleus</location>
    </subcellularLocation>
</comment>
<evidence type="ECO:0000256" key="2">
    <source>
        <dbReference type="ARBA" id="ARBA00006199"/>
    </source>
</evidence>
<dbReference type="PANTHER" id="PTHR28032">
    <property type="entry name" value="FI02826P"/>
    <property type="match status" value="1"/>
</dbReference>
<keyword evidence="6" id="KW-1185">Reference proteome</keyword>
<evidence type="ECO:0000256" key="1">
    <source>
        <dbReference type="ARBA" id="ARBA00004123"/>
    </source>
</evidence>
<dbReference type="GO" id="GO:0070628">
    <property type="term" value="F:proteasome binding"/>
    <property type="evidence" value="ECO:0007669"/>
    <property type="project" value="TreeGrafter"/>
</dbReference>
<feature type="region of interest" description="Disordered" evidence="4">
    <location>
        <begin position="1"/>
        <end position="42"/>
    </location>
</feature>
<reference evidence="5 6" key="1">
    <citation type="journal article" date="2018" name="BMC Genomics">
        <title>The genome of Naegleria lovaniensis, the basis for a comparative approach to unravel pathogenicity factors of the human pathogenic amoeba N. fowleri.</title>
        <authorList>
            <person name="Liechti N."/>
            <person name="Schurch N."/>
            <person name="Bruggmann R."/>
            <person name="Wittwer M."/>
        </authorList>
    </citation>
    <scope>NUCLEOTIDE SEQUENCE [LARGE SCALE GENOMIC DNA]</scope>
    <source>
        <strain evidence="5 6">ATCC 30569</strain>
    </source>
</reference>